<dbReference type="Proteomes" id="UP001642360">
    <property type="component" value="Unassembled WGS sequence"/>
</dbReference>
<gene>
    <name evidence="2" type="ORF">ILEXP_LOCUS16363</name>
</gene>
<dbReference type="SUPFAM" id="SSF52540">
    <property type="entry name" value="P-loop containing nucleoside triphosphate hydrolases"/>
    <property type="match status" value="1"/>
</dbReference>
<dbReference type="InterPro" id="IPR000795">
    <property type="entry name" value="T_Tr_GTP-bd_dom"/>
</dbReference>
<dbReference type="NCBIfam" id="TIGR00231">
    <property type="entry name" value="small_GTP"/>
    <property type="match status" value="1"/>
</dbReference>
<dbReference type="InterPro" id="IPR047042">
    <property type="entry name" value="BipA_II"/>
</dbReference>
<protein>
    <recommendedName>
        <fullName evidence="1">Tr-type G domain-containing protein</fullName>
    </recommendedName>
</protein>
<dbReference type="Gene3D" id="2.40.30.10">
    <property type="entry name" value="Translation factors"/>
    <property type="match status" value="1"/>
</dbReference>
<accession>A0ABC8RXY6</accession>
<dbReference type="PRINTS" id="PR00315">
    <property type="entry name" value="ELONGATNFCT"/>
</dbReference>
<dbReference type="InterPro" id="IPR009000">
    <property type="entry name" value="Transl_B-barrel_sf"/>
</dbReference>
<dbReference type="CDD" id="cd03691">
    <property type="entry name" value="BipA_TypA_II"/>
    <property type="match status" value="1"/>
</dbReference>
<reference evidence="2 3" key="1">
    <citation type="submission" date="2024-02" db="EMBL/GenBank/DDBJ databases">
        <authorList>
            <person name="Vignale AGUSTIN F."/>
            <person name="Sosa J E."/>
            <person name="Modenutti C."/>
        </authorList>
    </citation>
    <scope>NUCLEOTIDE SEQUENCE [LARGE SCALE GENOMIC DNA]</scope>
</reference>
<proteinExistence type="predicted"/>
<organism evidence="2 3">
    <name type="scientific">Ilex paraguariensis</name>
    <name type="common">yerba mate</name>
    <dbReference type="NCBI Taxonomy" id="185542"/>
    <lineage>
        <taxon>Eukaryota</taxon>
        <taxon>Viridiplantae</taxon>
        <taxon>Streptophyta</taxon>
        <taxon>Embryophyta</taxon>
        <taxon>Tracheophyta</taxon>
        <taxon>Spermatophyta</taxon>
        <taxon>Magnoliopsida</taxon>
        <taxon>eudicotyledons</taxon>
        <taxon>Gunneridae</taxon>
        <taxon>Pentapetalae</taxon>
        <taxon>asterids</taxon>
        <taxon>campanulids</taxon>
        <taxon>Aquifoliales</taxon>
        <taxon>Aquifoliaceae</taxon>
        <taxon>Ilex</taxon>
    </lineage>
</organism>
<keyword evidence="3" id="KW-1185">Reference proteome</keyword>
<dbReference type="InterPro" id="IPR004161">
    <property type="entry name" value="EFTu-like_2"/>
</dbReference>
<dbReference type="InterPro" id="IPR005225">
    <property type="entry name" value="Small_GTP-bd"/>
</dbReference>
<dbReference type="AlphaFoldDB" id="A0ABC8RXY6"/>
<dbReference type="Gene3D" id="3.40.50.300">
    <property type="entry name" value="P-loop containing nucleotide triphosphate hydrolases"/>
    <property type="match status" value="1"/>
</dbReference>
<evidence type="ECO:0000313" key="2">
    <source>
        <dbReference type="EMBL" id="CAK9148425.1"/>
    </source>
</evidence>
<dbReference type="FunFam" id="3.40.50.300:FF:000463">
    <property type="entry name" value="GTP-binding protein TypA"/>
    <property type="match status" value="1"/>
</dbReference>
<name>A0ABC8RXY6_9AQUA</name>
<dbReference type="PROSITE" id="PS51722">
    <property type="entry name" value="G_TR_2"/>
    <property type="match status" value="1"/>
</dbReference>
<dbReference type="PANTHER" id="PTHR42908">
    <property type="entry name" value="TRANSLATION ELONGATION FACTOR-RELATED"/>
    <property type="match status" value="1"/>
</dbReference>
<evidence type="ECO:0000313" key="3">
    <source>
        <dbReference type="Proteomes" id="UP001642360"/>
    </source>
</evidence>
<dbReference type="EMBL" id="CAUOFW020001748">
    <property type="protein sequence ID" value="CAK9148425.1"/>
    <property type="molecule type" value="Genomic_DNA"/>
</dbReference>
<dbReference type="PROSITE" id="PS00301">
    <property type="entry name" value="G_TR_1"/>
    <property type="match status" value="1"/>
</dbReference>
<dbReference type="Pfam" id="PF03144">
    <property type="entry name" value="GTP_EFTU_D2"/>
    <property type="match status" value="1"/>
</dbReference>
<evidence type="ECO:0000259" key="1">
    <source>
        <dbReference type="PROSITE" id="PS51722"/>
    </source>
</evidence>
<dbReference type="Pfam" id="PF00009">
    <property type="entry name" value="GTP_EFTU"/>
    <property type="match status" value="1"/>
</dbReference>
<feature type="domain" description="Tr-type G" evidence="1">
    <location>
        <begin position="63"/>
        <end position="261"/>
    </location>
</feature>
<comment type="caution">
    <text evidence="2">The sequence shown here is derived from an EMBL/GenBank/DDBJ whole genome shotgun (WGS) entry which is preliminary data.</text>
</comment>
<dbReference type="PANTHER" id="PTHR42908:SF8">
    <property type="entry name" value="TR-TYPE G DOMAIN-CONTAINING PROTEIN"/>
    <property type="match status" value="1"/>
</dbReference>
<dbReference type="SUPFAM" id="SSF50447">
    <property type="entry name" value="Translation proteins"/>
    <property type="match status" value="1"/>
</dbReference>
<dbReference type="InterPro" id="IPR027417">
    <property type="entry name" value="P-loop_NTPase"/>
</dbReference>
<dbReference type="CDD" id="cd01891">
    <property type="entry name" value="TypA_BipA"/>
    <property type="match status" value="1"/>
</dbReference>
<sequence>MAGPLLRSLWSTTRKSLSPHHSTPSSPLKPYVYSRSANFRRHFSAAPATAASAAAPSGVLDPSRLRNVAVIAHVDHGKTTLMDRLLRQCGADIPHERALDSISLERERGITIASKVTSISWKEHELNMVDTPGHADFGGEVERVVGMVEGAILVVDAGEGPLAQTKFVLAKALKYGLRPILLLNKVDRPAVTEERCNEVESLVFDLFANLGASEEQLDFPVLYASAKEGWASSTFNKNPSDDAKDMSQLLDAIIGHVSPPTASLDAPFQMLVSMMERDFYLGRILTGRISSGVVRVGDRVHGLRTTDSGVAKIEEGKVVKLMKKKGTSMVLIDSAGAGDIISMAGLASPAIGHTVANVEVMTALPTVELDPPTISMTFGVNDSQLAGRDGTHHKKCTSDFDVLK</sequence>
<dbReference type="InterPro" id="IPR047041">
    <property type="entry name" value="BipA_GTP-bd_dom"/>
</dbReference>
<dbReference type="FunFam" id="2.40.30.10:FF:000076">
    <property type="entry name" value="Elongation factor family protein"/>
    <property type="match status" value="1"/>
</dbReference>
<dbReference type="InterPro" id="IPR031157">
    <property type="entry name" value="G_TR_CS"/>
</dbReference>